<protein>
    <submittedName>
        <fullName evidence="1">Glycoside hydrolase family 71 protein</fullName>
    </submittedName>
</protein>
<sequence>MPHNGFRDLAKPFIAAYKAGATDPTKYITEDKIVYWYRPTPKGLNCDATDNIGARPDGYDSMQDAVYVVSLLKNAGKVKATSGSNSKSFDAPAGVSAWQVNMGVGQQVFSLERNGKQVFNGTSSRDITDTCPCGLYNYNVFVGTVPAGDPDALSGDSFAGFARGLKVACTARPLLPIRVGTATHTKV</sequence>
<keyword evidence="1" id="KW-0378">Hydrolase</keyword>
<dbReference type="AlphaFoldDB" id="A0A6A6TEP0"/>
<dbReference type="GO" id="GO:0051118">
    <property type="term" value="F:glucan endo-1,3-alpha-glucosidase activity"/>
    <property type="evidence" value="ECO:0007669"/>
    <property type="project" value="InterPro"/>
</dbReference>
<dbReference type="EMBL" id="MU004317">
    <property type="protein sequence ID" value="KAF2658192.1"/>
    <property type="molecule type" value="Genomic_DNA"/>
</dbReference>
<dbReference type="Pfam" id="PF03659">
    <property type="entry name" value="Glyco_hydro_71"/>
    <property type="match status" value="1"/>
</dbReference>
<gene>
    <name evidence="1" type="ORF">K491DRAFT_289599</name>
</gene>
<evidence type="ECO:0000313" key="2">
    <source>
        <dbReference type="Proteomes" id="UP000799324"/>
    </source>
</evidence>
<proteinExistence type="predicted"/>
<reference evidence="1" key="1">
    <citation type="journal article" date="2020" name="Stud. Mycol.">
        <title>101 Dothideomycetes genomes: a test case for predicting lifestyles and emergence of pathogens.</title>
        <authorList>
            <person name="Haridas S."/>
            <person name="Albert R."/>
            <person name="Binder M."/>
            <person name="Bloem J."/>
            <person name="Labutti K."/>
            <person name="Salamov A."/>
            <person name="Andreopoulos B."/>
            <person name="Baker S."/>
            <person name="Barry K."/>
            <person name="Bills G."/>
            <person name="Bluhm B."/>
            <person name="Cannon C."/>
            <person name="Castanera R."/>
            <person name="Culley D."/>
            <person name="Daum C."/>
            <person name="Ezra D."/>
            <person name="Gonzalez J."/>
            <person name="Henrissat B."/>
            <person name="Kuo A."/>
            <person name="Liang C."/>
            <person name="Lipzen A."/>
            <person name="Lutzoni F."/>
            <person name="Magnuson J."/>
            <person name="Mondo S."/>
            <person name="Nolan M."/>
            <person name="Ohm R."/>
            <person name="Pangilinan J."/>
            <person name="Park H.-J."/>
            <person name="Ramirez L."/>
            <person name="Alfaro M."/>
            <person name="Sun H."/>
            <person name="Tritt A."/>
            <person name="Yoshinaga Y."/>
            <person name="Zwiers L.-H."/>
            <person name="Turgeon B."/>
            <person name="Goodwin S."/>
            <person name="Spatafora J."/>
            <person name="Crous P."/>
            <person name="Grigoriev I."/>
        </authorList>
    </citation>
    <scope>NUCLEOTIDE SEQUENCE</scope>
    <source>
        <strain evidence="1">CBS 122681</strain>
    </source>
</reference>
<organism evidence="1 2">
    <name type="scientific">Lophiostoma macrostomum CBS 122681</name>
    <dbReference type="NCBI Taxonomy" id="1314788"/>
    <lineage>
        <taxon>Eukaryota</taxon>
        <taxon>Fungi</taxon>
        <taxon>Dikarya</taxon>
        <taxon>Ascomycota</taxon>
        <taxon>Pezizomycotina</taxon>
        <taxon>Dothideomycetes</taxon>
        <taxon>Pleosporomycetidae</taxon>
        <taxon>Pleosporales</taxon>
        <taxon>Lophiostomataceae</taxon>
        <taxon>Lophiostoma</taxon>
    </lineage>
</organism>
<dbReference type="OrthoDB" id="3257981at2759"/>
<keyword evidence="2" id="KW-1185">Reference proteome</keyword>
<accession>A0A6A6TEP0</accession>
<evidence type="ECO:0000313" key="1">
    <source>
        <dbReference type="EMBL" id="KAF2658192.1"/>
    </source>
</evidence>
<dbReference type="Proteomes" id="UP000799324">
    <property type="component" value="Unassembled WGS sequence"/>
</dbReference>
<name>A0A6A6TEP0_9PLEO</name>
<dbReference type="InterPro" id="IPR005197">
    <property type="entry name" value="Glyco_hydro_71"/>
</dbReference>